<sequence precursor="true">MQRRTFLQSMAAWSALPTPVWSKEGQTKQAPSGEEISDFCKRLRPLGRILELEGYYVWCNSPIVDDDAKTHVFYSRWPKEKGMGGWISCCEIAHAVADSPTGPYTTLDVVLAPRGPGHWDATTCHNPHIQKVGNQYCLFFMGNSNSKTNTKRIGLATSDSLNGPWTRFDHPLLEPGPEGAWDDHCTTNPSYIKHPNGESWLYYKSWNSADYLNDKPPIRGNRKYGLAIADKLTGPYEKHPYNPLIDFSGLGENRQCEDAFVWLEDGVFKMIARDMGVFNHEVGLYMESKDGVHWSEPTIAFYDLAHYVNQPPAPRHLKRYGRLERPQLLIQDGRPSHLFGASQGGRFETASGFVFELIS</sequence>
<dbReference type="RefSeq" id="WP_148073929.1">
    <property type="nucleotide sequence ID" value="NZ_CP042913.1"/>
</dbReference>
<name>A0A5B9Q8L1_9BACT</name>
<dbReference type="OrthoDB" id="9794572at2"/>
<reference evidence="1 2" key="1">
    <citation type="submission" date="2019-08" db="EMBL/GenBank/DDBJ databases">
        <title>Deep-cultivation of Planctomycetes and their phenomic and genomic characterization uncovers novel biology.</title>
        <authorList>
            <person name="Wiegand S."/>
            <person name="Jogler M."/>
            <person name="Boedeker C."/>
            <person name="Pinto D."/>
            <person name="Vollmers J."/>
            <person name="Rivas-Marin E."/>
            <person name="Kohn T."/>
            <person name="Peeters S.H."/>
            <person name="Heuer A."/>
            <person name="Rast P."/>
            <person name="Oberbeckmann S."/>
            <person name="Bunk B."/>
            <person name="Jeske O."/>
            <person name="Meyerdierks A."/>
            <person name="Storesund J.E."/>
            <person name="Kallscheuer N."/>
            <person name="Luecker S."/>
            <person name="Lage O.M."/>
            <person name="Pohl T."/>
            <person name="Merkel B.J."/>
            <person name="Hornburger P."/>
            <person name="Mueller R.-W."/>
            <person name="Bruemmer F."/>
            <person name="Labrenz M."/>
            <person name="Spormann A.M."/>
            <person name="Op den Camp H."/>
            <person name="Overmann J."/>
            <person name="Amann R."/>
            <person name="Jetten M.S.M."/>
            <person name="Mascher T."/>
            <person name="Medema M.H."/>
            <person name="Devos D.P."/>
            <person name="Kaster A.-K."/>
            <person name="Ovreas L."/>
            <person name="Rohde M."/>
            <person name="Galperin M.Y."/>
            <person name="Jogler C."/>
        </authorList>
    </citation>
    <scope>NUCLEOTIDE SEQUENCE [LARGE SCALE GENOMIC DNA]</scope>
    <source>
        <strain evidence="1 2">Pr1d</strain>
    </source>
</reference>
<dbReference type="Proteomes" id="UP000323917">
    <property type="component" value="Chromosome"/>
</dbReference>
<dbReference type="Gene3D" id="2.115.10.20">
    <property type="entry name" value="Glycosyl hydrolase domain, family 43"/>
    <property type="match status" value="1"/>
</dbReference>
<proteinExistence type="predicted"/>
<dbReference type="SUPFAM" id="SSF75005">
    <property type="entry name" value="Arabinanase/levansucrase/invertase"/>
    <property type="match status" value="1"/>
</dbReference>
<dbReference type="AlphaFoldDB" id="A0A5B9Q8L1"/>
<dbReference type="InterPro" id="IPR023296">
    <property type="entry name" value="Glyco_hydro_beta-prop_sf"/>
</dbReference>
<keyword evidence="1" id="KW-0378">Hydrolase</keyword>
<keyword evidence="2" id="KW-1185">Reference proteome</keyword>
<dbReference type="KEGG" id="bgok:Pr1d_27130"/>
<dbReference type="PANTHER" id="PTHR35279:SF1">
    <property type="entry name" value="ARABINANASE_LEVANSUCRASE_INVERTASE"/>
    <property type="match status" value="1"/>
</dbReference>
<gene>
    <name evidence="1" type="ORF">Pr1d_27130</name>
</gene>
<protein>
    <submittedName>
        <fullName evidence="1">Glycosyl hydrolases family 43</fullName>
    </submittedName>
</protein>
<evidence type="ECO:0000313" key="1">
    <source>
        <dbReference type="EMBL" id="QEG35414.1"/>
    </source>
</evidence>
<dbReference type="PANTHER" id="PTHR35279">
    <property type="match status" value="1"/>
</dbReference>
<dbReference type="CDD" id="cd08994">
    <property type="entry name" value="GH43_62_32_68_117_130-like"/>
    <property type="match status" value="1"/>
</dbReference>
<organism evidence="1 2">
    <name type="scientific">Bythopirellula goksoeyrii</name>
    <dbReference type="NCBI Taxonomy" id="1400387"/>
    <lineage>
        <taxon>Bacteria</taxon>
        <taxon>Pseudomonadati</taxon>
        <taxon>Planctomycetota</taxon>
        <taxon>Planctomycetia</taxon>
        <taxon>Pirellulales</taxon>
        <taxon>Lacipirellulaceae</taxon>
        <taxon>Bythopirellula</taxon>
    </lineage>
</organism>
<dbReference type="EMBL" id="CP042913">
    <property type="protein sequence ID" value="QEG35414.1"/>
    <property type="molecule type" value="Genomic_DNA"/>
</dbReference>
<accession>A0A5B9Q8L1</accession>
<dbReference type="GO" id="GO:0016787">
    <property type="term" value="F:hydrolase activity"/>
    <property type="evidence" value="ECO:0007669"/>
    <property type="project" value="UniProtKB-KW"/>
</dbReference>
<evidence type="ECO:0000313" key="2">
    <source>
        <dbReference type="Proteomes" id="UP000323917"/>
    </source>
</evidence>